<dbReference type="SUPFAM" id="SSF56784">
    <property type="entry name" value="HAD-like"/>
    <property type="match status" value="1"/>
</dbReference>
<dbReference type="NCBIfam" id="TIGR01460">
    <property type="entry name" value="HAD-SF-IIA"/>
    <property type="match status" value="1"/>
</dbReference>
<sequence>MSCILFDLDGVFYVGDEPVPGATGVLSWARRNGIPFLFLTNTSSRPRSALLQKLRAMGIGAEPSELLTPPVAAVRWIRENGREPVALFVPDATREEFATLDRLNPDDDRGAGAVVVGDLGERWNFATFNRAFRLLMAEPQPALIALGMTRYWQAPDGLRLDVGPFIAGLQYATGIEPVVLGKPAVPFFHTALELLGCGADRAVMVGDDIRGDIGGAQRAGVTGVLVRTGKFRDSDLSGEIRPDAVLDSVTELPRWWERRR</sequence>
<gene>
    <name evidence="6" type="ORF">ENI96_12915</name>
</gene>
<keyword evidence="6" id="KW-0378">Hydrolase</keyword>
<dbReference type="GO" id="GO:0046872">
    <property type="term" value="F:metal ion binding"/>
    <property type="evidence" value="ECO:0007669"/>
    <property type="project" value="UniProtKB-KW"/>
</dbReference>
<comment type="cofactor">
    <cofactor evidence="1">
        <name>Mg(2+)</name>
        <dbReference type="ChEBI" id="CHEBI:18420"/>
    </cofactor>
</comment>
<dbReference type="Pfam" id="PF13344">
    <property type="entry name" value="Hydrolase_6"/>
    <property type="match status" value="1"/>
</dbReference>
<dbReference type="Pfam" id="PF13242">
    <property type="entry name" value="Hydrolase_like"/>
    <property type="match status" value="1"/>
</dbReference>
<protein>
    <recommendedName>
        <fullName evidence="5">Haloacid dehalogenase-like hydrolase domain-containing protein 2</fullName>
    </recommendedName>
</protein>
<evidence type="ECO:0000313" key="6">
    <source>
        <dbReference type="EMBL" id="HEB97315.1"/>
    </source>
</evidence>
<evidence type="ECO:0000256" key="5">
    <source>
        <dbReference type="ARBA" id="ARBA00039666"/>
    </source>
</evidence>
<keyword evidence="3" id="KW-0479">Metal-binding</keyword>
<dbReference type="Gene3D" id="3.40.50.1000">
    <property type="entry name" value="HAD superfamily/HAD-like"/>
    <property type="match status" value="2"/>
</dbReference>
<dbReference type="InterPro" id="IPR023214">
    <property type="entry name" value="HAD_sf"/>
</dbReference>
<evidence type="ECO:0000256" key="2">
    <source>
        <dbReference type="ARBA" id="ARBA00007958"/>
    </source>
</evidence>
<dbReference type="InterPro" id="IPR006355">
    <property type="entry name" value="LHPP/HDHD2"/>
</dbReference>
<evidence type="ECO:0000256" key="4">
    <source>
        <dbReference type="ARBA" id="ARBA00022842"/>
    </source>
</evidence>
<evidence type="ECO:0000256" key="3">
    <source>
        <dbReference type="ARBA" id="ARBA00022723"/>
    </source>
</evidence>
<comment type="similarity">
    <text evidence="2">Belongs to the HAD-like hydrolase superfamily.</text>
</comment>
<dbReference type="PANTHER" id="PTHR19288:SF46">
    <property type="entry name" value="HALOACID DEHALOGENASE-LIKE HYDROLASE DOMAIN-CONTAINING PROTEIN 2"/>
    <property type="match status" value="1"/>
</dbReference>
<dbReference type="InterPro" id="IPR036412">
    <property type="entry name" value="HAD-like_sf"/>
</dbReference>
<dbReference type="InterPro" id="IPR006357">
    <property type="entry name" value="HAD-SF_hydro_IIA"/>
</dbReference>
<evidence type="ECO:0000256" key="1">
    <source>
        <dbReference type="ARBA" id="ARBA00001946"/>
    </source>
</evidence>
<dbReference type="GO" id="GO:0016791">
    <property type="term" value="F:phosphatase activity"/>
    <property type="evidence" value="ECO:0007669"/>
    <property type="project" value="InterPro"/>
</dbReference>
<dbReference type="Proteomes" id="UP000886251">
    <property type="component" value="Unassembled WGS sequence"/>
</dbReference>
<proteinExistence type="inferred from homology"/>
<reference evidence="6" key="1">
    <citation type="journal article" date="2020" name="mSystems">
        <title>Genome- and Community-Level Interaction Insights into Carbon Utilization and Element Cycling Functions of Hydrothermarchaeota in Hydrothermal Sediment.</title>
        <authorList>
            <person name="Zhou Z."/>
            <person name="Liu Y."/>
            <person name="Xu W."/>
            <person name="Pan J."/>
            <person name="Luo Z.H."/>
            <person name="Li M."/>
        </authorList>
    </citation>
    <scope>NUCLEOTIDE SEQUENCE [LARGE SCALE GENOMIC DNA]</scope>
    <source>
        <strain evidence="6">HyVt-443</strain>
    </source>
</reference>
<dbReference type="NCBIfam" id="TIGR01458">
    <property type="entry name" value="HAD-SF-IIA-hyp3"/>
    <property type="match status" value="1"/>
</dbReference>
<keyword evidence="4" id="KW-0460">Magnesium</keyword>
<comment type="caution">
    <text evidence="6">The sequence shown here is derived from an EMBL/GenBank/DDBJ whole genome shotgun (WGS) entry which is preliminary data.</text>
</comment>
<dbReference type="AlphaFoldDB" id="A0A831RMN6"/>
<dbReference type="GO" id="GO:0005737">
    <property type="term" value="C:cytoplasm"/>
    <property type="evidence" value="ECO:0007669"/>
    <property type="project" value="TreeGrafter"/>
</dbReference>
<organism evidence="6">
    <name type="scientific">Sedimenticola thiotaurini</name>
    <dbReference type="NCBI Taxonomy" id="1543721"/>
    <lineage>
        <taxon>Bacteria</taxon>
        <taxon>Pseudomonadati</taxon>
        <taxon>Pseudomonadota</taxon>
        <taxon>Gammaproteobacteria</taxon>
        <taxon>Chromatiales</taxon>
        <taxon>Sedimenticolaceae</taxon>
        <taxon>Sedimenticola</taxon>
    </lineage>
</organism>
<dbReference type="PANTHER" id="PTHR19288">
    <property type="entry name" value="4-NITROPHENYLPHOSPHATASE-RELATED"/>
    <property type="match status" value="1"/>
</dbReference>
<name>A0A831RMN6_9GAMM</name>
<dbReference type="EMBL" id="DRKP01000162">
    <property type="protein sequence ID" value="HEB97315.1"/>
    <property type="molecule type" value="Genomic_DNA"/>
</dbReference>
<accession>A0A831RMN6</accession>